<comment type="caution">
    <text evidence="1">The sequence shown here is derived from an EMBL/GenBank/DDBJ whole genome shotgun (WGS) entry which is preliminary data.</text>
</comment>
<reference evidence="1 2" key="1">
    <citation type="submission" date="2024-02" db="EMBL/GenBank/DDBJ databases">
        <authorList>
            <person name="Chen Y."/>
            <person name="Shah S."/>
            <person name="Dougan E. K."/>
            <person name="Thang M."/>
            <person name="Chan C."/>
        </authorList>
    </citation>
    <scope>NUCLEOTIDE SEQUENCE [LARGE SCALE GENOMIC DNA]</scope>
</reference>
<dbReference type="EMBL" id="CAXAMN010015236">
    <property type="protein sequence ID" value="CAK9045351.1"/>
    <property type="molecule type" value="Genomic_DNA"/>
</dbReference>
<evidence type="ECO:0000313" key="1">
    <source>
        <dbReference type="EMBL" id="CAK9045351.1"/>
    </source>
</evidence>
<protein>
    <recommendedName>
        <fullName evidence="3">Endonuclease/exonuclease/phosphatase domain-containing protein</fullName>
    </recommendedName>
</protein>
<sequence length="150" mass="16514">MGWLLVWSLQSPSKFGYPTSPAWPGALSCTQAFFEHVTQEVIYGAMGRCVVCGDMNASTAALSVFEANVSTIDHLWLSPEAQALCRAVEVRRHDRAMVQDGQCRLQPPWATVRSYWPVTPPPALALEQDSDLASAFGNGRRCAIRFSVLQ</sequence>
<dbReference type="Proteomes" id="UP001642484">
    <property type="component" value="Unassembled WGS sequence"/>
</dbReference>
<evidence type="ECO:0000313" key="2">
    <source>
        <dbReference type="Proteomes" id="UP001642484"/>
    </source>
</evidence>
<evidence type="ECO:0008006" key="3">
    <source>
        <dbReference type="Google" id="ProtNLM"/>
    </source>
</evidence>
<name>A0ABP0M2U1_9DINO</name>
<organism evidence="1 2">
    <name type="scientific">Durusdinium trenchii</name>
    <dbReference type="NCBI Taxonomy" id="1381693"/>
    <lineage>
        <taxon>Eukaryota</taxon>
        <taxon>Sar</taxon>
        <taxon>Alveolata</taxon>
        <taxon>Dinophyceae</taxon>
        <taxon>Suessiales</taxon>
        <taxon>Symbiodiniaceae</taxon>
        <taxon>Durusdinium</taxon>
    </lineage>
</organism>
<keyword evidence="2" id="KW-1185">Reference proteome</keyword>
<proteinExistence type="predicted"/>
<gene>
    <name evidence="1" type="ORF">CCMP2556_LOCUS23722</name>
</gene>
<accession>A0ABP0M2U1</accession>